<evidence type="ECO:0000256" key="3">
    <source>
        <dbReference type="ARBA" id="ARBA00022448"/>
    </source>
</evidence>
<evidence type="ECO:0000313" key="10">
    <source>
        <dbReference type="Proteomes" id="UP001501736"/>
    </source>
</evidence>
<organism evidence="9 10">
    <name type="scientific">Nesterenkonia halobia</name>
    <dbReference type="NCBI Taxonomy" id="37922"/>
    <lineage>
        <taxon>Bacteria</taxon>
        <taxon>Bacillati</taxon>
        <taxon>Actinomycetota</taxon>
        <taxon>Actinomycetes</taxon>
        <taxon>Micrococcales</taxon>
        <taxon>Micrococcaceae</taxon>
        <taxon>Nesterenkonia</taxon>
    </lineage>
</organism>
<feature type="transmembrane region" description="Helical" evidence="8">
    <location>
        <begin position="97"/>
        <end position="120"/>
    </location>
</feature>
<comment type="caution">
    <text evidence="9">The sequence shown here is derived from an EMBL/GenBank/DDBJ whole genome shotgun (WGS) entry which is preliminary data.</text>
</comment>
<reference evidence="10" key="1">
    <citation type="journal article" date="2019" name="Int. J. Syst. Evol. Microbiol.">
        <title>The Global Catalogue of Microorganisms (GCM) 10K type strain sequencing project: providing services to taxonomists for standard genome sequencing and annotation.</title>
        <authorList>
            <consortium name="The Broad Institute Genomics Platform"/>
            <consortium name="The Broad Institute Genome Sequencing Center for Infectious Disease"/>
            <person name="Wu L."/>
            <person name="Ma J."/>
        </authorList>
    </citation>
    <scope>NUCLEOTIDE SEQUENCE [LARGE SCALE GENOMIC DNA]</scope>
    <source>
        <strain evidence="10">JCM 11483</strain>
    </source>
</reference>
<dbReference type="Pfam" id="PF03591">
    <property type="entry name" value="AzlC"/>
    <property type="match status" value="1"/>
</dbReference>
<dbReference type="PANTHER" id="PTHR34979">
    <property type="entry name" value="INNER MEMBRANE PROTEIN YGAZ"/>
    <property type="match status" value="1"/>
</dbReference>
<evidence type="ECO:0000256" key="8">
    <source>
        <dbReference type="SAM" id="Phobius"/>
    </source>
</evidence>
<accession>A0ABP6R8K0</accession>
<feature type="transmembrane region" description="Helical" evidence="8">
    <location>
        <begin position="174"/>
        <end position="192"/>
    </location>
</feature>
<evidence type="ECO:0000256" key="7">
    <source>
        <dbReference type="ARBA" id="ARBA00023136"/>
    </source>
</evidence>
<evidence type="ECO:0000256" key="1">
    <source>
        <dbReference type="ARBA" id="ARBA00004651"/>
    </source>
</evidence>
<keyword evidence="3" id="KW-0813">Transport</keyword>
<feature type="transmembrane region" description="Helical" evidence="8">
    <location>
        <begin position="53"/>
        <end position="77"/>
    </location>
</feature>
<sequence>MERAEPVATVGAEGIPAEVGAAEVGAAEVASEPSAPSTTAGARRRQIAAGLRASLAAGMGLVPIGIAFGMVVVQSGLPWWLAPVLSGVVFTGSLELLLVGMILAAAPLATVALTTLLVNFRHVFYAISFPLSAVRSRLGRLYAMHALVDEAYAVTAASPRGWTGWSLLPLQLAFHTYWIGGGLAGVALAHLLPGPIEGLEFALCALFITLALDSCRSGRDVPQAVLGGLCIAGALVAVPEHALLVGMLAFLAALAVRHLVARRRSAGEEEARDA</sequence>
<dbReference type="Proteomes" id="UP001501736">
    <property type="component" value="Unassembled WGS sequence"/>
</dbReference>
<dbReference type="InterPro" id="IPR011606">
    <property type="entry name" value="Brnchd-chn_aa_trnsp_permease"/>
</dbReference>
<dbReference type="PANTHER" id="PTHR34979:SF1">
    <property type="entry name" value="INNER MEMBRANE PROTEIN YGAZ"/>
    <property type="match status" value="1"/>
</dbReference>
<evidence type="ECO:0000256" key="5">
    <source>
        <dbReference type="ARBA" id="ARBA00022692"/>
    </source>
</evidence>
<gene>
    <name evidence="9" type="primary">brnF</name>
    <name evidence="9" type="ORF">GCM10020260_05860</name>
</gene>
<proteinExistence type="inferred from homology"/>
<evidence type="ECO:0000313" key="9">
    <source>
        <dbReference type="EMBL" id="GAA3280973.1"/>
    </source>
</evidence>
<evidence type="ECO:0000256" key="6">
    <source>
        <dbReference type="ARBA" id="ARBA00022989"/>
    </source>
</evidence>
<comment type="similarity">
    <text evidence="2">Belongs to the AzlC family.</text>
</comment>
<keyword evidence="4" id="KW-1003">Cell membrane</keyword>
<keyword evidence="10" id="KW-1185">Reference proteome</keyword>
<evidence type="ECO:0000256" key="4">
    <source>
        <dbReference type="ARBA" id="ARBA00022475"/>
    </source>
</evidence>
<comment type="subcellular location">
    <subcellularLocation>
        <location evidence="1">Cell membrane</location>
        <topology evidence="1">Multi-pass membrane protein</topology>
    </subcellularLocation>
</comment>
<evidence type="ECO:0000256" key="2">
    <source>
        <dbReference type="ARBA" id="ARBA00010735"/>
    </source>
</evidence>
<protein>
    <submittedName>
        <fullName evidence="9">Branched-chain amino acid exporter BrnF</fullName>
    </submittedName>
</protein>
<keyword evidence="6 8" id="KW-1133">Transmembrane helix</keyword>
<keyword evidence="5 8" id="KW-0812">Transmembrane</keyword>
<keyword evidence="7 8" id="KW-0472">Membrane</keyword>
<feature type="transmembrane region" description="Helical" evidence="8">
    <location>
        <begin position="225"/>
        <end position="256"/>
    </location>
</feature>
<name>A0ABP6R8K0_9MICC</name>
<dbReference type="EMBL" id="BAAAYG010000003">
    <property type="protein sequence ID" value="GAA3280973.1"/>
    <property type="molecule type" value="Genomic_DNA"/>
</dbReference>